<sequence>MIEETLRPIEADDRAFVLELNQRNVEVLSPLDPARLDALIGLADRADVVEYDGRSAGFVLTFGPGVDYDSDNYRWFSREYGPDFYYLDRIVLDEEFRRTGIGRAVYDELERRAAAYSRMALEVNLEPPNEGSLAFHRRRGYTEVGRLGGAGKTVALMTRELAGPS</sequence>
<evidence type="ECO:0000313" key="5">
    <source>
        <dbReference type="Proteomes" id="UP000616839"/>
    </source>
</evidence>
<accession>A0A927K1M1</accession>
<feature type="domain" description="N-acetyltransferase" evidence="3">
    <location>
        <begin position="4"/>
        <end position="162"/>
    </location>
</feature>
<dbReference type="CDD" id="cd04301">
    <property type="entry name" value="NAT_SF"/>
    <property type="match status" value="1"/>
</dbReference>
<evidence type="ECO:0000313" key="4">
    <source>
        <dbReference type="EMBL" id="MBD8868174.1"/>
    </source>
</evidence>
<dbReference type="PANTHER" id="PTHR43877">
    <property type="entry name" value="AMINOALKYLPHOSPHONATE N-ACETYLTRANSFERASE-RELATED-RELATED"/>
    <property type="match status" value="1"/>
</dbReference>
<proteinExistence type="predicted"/>
<dbReference type="AlphaFoldDB" id="A0A927K1M1"/>
<dbReference type="Proteomes" id="UP000616839">
    <property type="component" value="Unassembled WGS sequence"/>
</dbReference>
<organism evidence="4 5">
    <name type="scientific">Nocardioides donggukensis</name>
    <dbReference type="NCBI Taxonomy" id="2774019"/>
    <lineage>
        <taxon>Bacteria</taxon>
        <taxon>Bacillati</taxon>
        <taxon>Actinomycetota</taxon>
        <taxon>Actinomycetes</taxon>
        <taxon>Propionibacteriales</taxon>
        <taxon>Nocardioidaceae</taxon>
        <taxon>Nocardioides</taxon>
    </lineage>
</organism>
<comment type="caution">
    <text evidence="4">The sequence shown here is derived from an EMBL/GenBank/DDBJ whole genome shotgun (WGS) entry which is preliminary data.</text>
</comment>
<dbReference type="Pfam" id="PF00583">
    <property type="entry name" value="Acetyltransf_1"/>
    <property type="match status" value="1"/>
</dbReference>
<dbReference type="EMBL" id="JACYXZ010000001">
    <property type="protein sequence ID" value="MBD8868174.1"/>
    <property type="molecule type" value="Genomic_DNA"/>
</dbReference>
<dbReference type="InterPro" id="IPR050832">
    <property type="entry name" value="Bact_Acetyltransf"/>
</dbReference>
<name>A0A927K1M1_9ACTN</name>
<keyword evidence="1" id="KW-0808">Transferase</keyword>
<gene>
    <name evidence="4" type="ORF">IE331_00925</name>
</gene>
<dbReference type="InterPro" id="IPR000182">
    <property type="entry name" value="GNAT_dom"/>
</dbReference>
<keyword evidence="2" id="KW-0012">Acyltransferase</keyword>
<reference evidence="4" key="1">
    <citation type="submission" date="2020-09" db="EMBL/GenBank/DDBJ databases">
        <title>Nocardioides sp. strain MJB4 16S ribosomal RNA gene Genome sequencing and assembly.</title>
        <authorList>
            <person name="Kim I."/>
        </authorList>
    </citation>
    <scope>NUCLEOTIDE SEQUENCE</scope>
    <source>
        <strain evidence="4">MJB4</strain>
    </source>
</reference>
<dbReference type="PANTHER" id="PTHR43877:SF2">
    <property type="entry name" value="AMINOALKYLPHOSPHONATE N-ACETYLTRANSFERASE-RELATED"/>
    <property type="match status" value="1"/>
</dbReference>
<dbReference type="InterPro" id="IPR016181">
    <property type="entry name" value="Acyl_CoA_acyltransferase"/>
</dbReference>
<evidence type="ECO:0000256" key="1">
    <source>
        <dbReference type="ARBA" id="ARBA00022679"/>
    </source>
</evidence>
<evidence type="ECO:0000256" key="2">
    <source>
        <dbReference type="ARBA" id="ARBA00023315"/>
    </source>
</evidence>
<keyword evidence="5" id="KW-1185">Reference proteome</keyword>
<evidence type="ECO:0000259" key="3">
    <source>
        <dbReference type="PROSITE" id="PS51186"/>
    </source>
</evidence>
<dbReference type="RefSeq" id="WP_192139612.1">
    <property type="nucleotide sequence ID" value="NZ_JACYXZ010000001.1"/>
</dbReference>
<dbReference type="GO" id="GO:0016747">
    <property type="term" value="F:acyltransferase activity, transferring groups other than amino-acyl groups"/>
    <property type="evidence" value="ECO:0007669"/>
    <property type="project" value="InterPro"/>
</dbReference>
<dbReference type="Gene3D" id="3.40.630.30">
    <property type="match status" value="1"/>
</dbReference>
<dbReference type="PIRSF" id="PIRSF028520">
    <property type="entry name" value="UCP028520"/>
    <property type="match status" value="1"/>
</dbReference>
<dbReference type="PROSITE" id="PS51186">
    <property type="entry name" value="GNAT"/>
    <property type="match status" value="1"/>
</dbReference>
<dbReference type="SUPFAM" id="SSF55729">
    <property type="entry name" value="Acyl-CoA N-acyltransferases (Nat)"/>
    <property type="match status" value="1"/>
</dbReference>
<dbReference type="InterPro" id="IPR016890">
    <property type="entry name" value="UCP028520"/>
</dbReference>
<protein>
    <submittedName>
        <fullName evidence="4">GNAT family N-acetyltransferase</fullName>
    </submittedName>
</protein>